<feature type="region of interest" description="Disordered" evidence="2">
    <location>
        <begin position="334"/>
        <end position="358"/>
    </location>
</feature>
<feature type="disulfide bond" evidence="1">
    <location>
        <begin position="361"/>
        <end position="395"/>
    </location>
</feature>
<feature type="disulfide bond" evidence="1">
    <location>
        <begin position="630"/>
        <end position="664"/>
    </location>
</feature>
<keyword evidence="5" id="KW-1185">Reference proteome</keyword>
<feature type="compositionally biased region" description="Acidic residues" evidence="2">
    <location>
        <begin position="198"/>
        <end position="213"/>
    </location>
</feature>
<dbReference type="EMBL" id="JBICCN010000168">
    <property type="protein sequence ID" value="KAL3088115.1"/>
    <property type="molecule type" value="Genomic_DNA"/>
</dbReference>
<evidence type="ECO:0000256" key="1">
    <source>
        <dbReference type="PROSITE-ProRule" id="PRU01005"/>
    </source>
</evidence>
<dbReference type="SMART" id="SM00254">
    <property type="entry name" value="ShKT"/>
    <property type="match status" value="2"/>
</dbReference>
<evidence type="ECO:0000256" key="2">
    <source>
        <dbReference type="SAM" id="MobiDB-lite"/>
    </source>
</evidence>
<dbReference type="InterPro" id="IPR003582">
    <property type="entry name" value="ShKT_dom"/>
</dbReference>
<dbReference type="PROSITE" id="PS51670">
    <property type="entry name" value="SHKT"/>
    <property type="match status" value="2"/>
</dbReference>
<dbReference type="Pfam" id="PF01549">
    <property type="entry name" value="ShK"/>
    <property type="match status" value="2"/>
</dbReference>
<feature type="region of interest" description="Disordered" evidence="2">
    <location>
        <begin position="541"/>
        <end position="603"/>
    </location>
</feature>
<feature type="domain" description="ShKT" evidence="3">
    <location>
        <begin position="361"/>
        <end position="395"/>
    </location>
</feature>
<feature type="compositionally biased region" description="Polar residues" evidence="2">
    <location>
        <begin position="180"/>
        <end position="189"/>
    </location>
</feature>
<feature type="region of interest" description="Disordered" evidence="2">
    <location>
        <begin position="716"/>
        <end position="744"/>
    </location>
</feature>
<sequence length="744" mass="80919">MLDRRKGQQPTKLGTGAAAAIIAALALCQHLHFVCTEEPPEQQQRNKTAQNRIPPSIYTWIEENAHICTIVPANGESLINFLSEDEGAKCALCPELSPHELPGMACAIEVTPNEIDVGIGCHPVPELCLLELKTLYAEFFTSGMPGGMPPGAPGNKNEHRSQSSLEEDIFKATGNLFTSVTDESNSVMEVTSEKTDEHLDEEEEEEEEEEEDEQGKRRDKLGEDTTPTETTNATTMTTSTTATSATSSTTIQPSTTTTSVRANIFARPSPQGFPINLTMEEMHLLSRTSKPQKGWSSLIPPQVKVGEKTGDEGEEMPMEVKSPANTEPMLMKKRAKGRTGNEVEEEQEVDEELAKESGGPCKDRHELCCFWAMSGECDSNPFWMRTKCPMTCGTCGCKVRNADKCRSIGVKCVSTTTTTTTTTTTPSTTAMTTPSSTTATTTPTPPPATSPPSSRRRPRPTPPQMPGHRPQRPRQRSRTSTTTTATTTSSSNSMETTTAQNDVDHEESPASVGENGDRGDGNDVGDANYYDYANNVMPSLLSGTDAEKKTISGHSGRRVPEGRIDAESGGTHTRQKWLLSSAVPGYEETDKEEEEEEEEDDNSVVHLLMNLSSTLPTTTSPSTTITKEICFNFHKLCDFWAKMGECLNNPFWMRPHCQVSCNSCGETLGDISTPPARSGCNNEHILCPFWAFIGESSEWAEGSVVLTGDCQTVARPIPPPHPLEVGGTDPPLESLEDGEAAQQQ</sequence>
<feature type="compositionally biased region" description="Low complexity" evidence="2">
    <location>
        <begin position="225"/>
        <end position="259"/>
    </location>
</feature>
<protein>
    <recommendedName>
        <fullName evidence="3">ShKT domain-containing protein</fullName>
    </recommendedName>
</protein>
<name>A0ABD2JC18_HETSC</name>
<accession>A0ABD2JC18</accession>
<comment type="caution">
    <text evidence="4">The sequence shown here is derived from an EMBL/GenBank/DDBJ whole genome shotgun (WGS) entry which is preliminary data.</text>
</comment>
<evidence type="ECO:0000259" key="3">
    <source>
        <dbReference type="PROSITE" id="PS51670"/>
    </source>
</evidence>
<feature type="region of interest" description="Disordered" evidence="2">
    <location>
        <begin position="146"/>
        <end position="165"/>
    </location>
</feature>
<keyword evidence="1" id="KW-1015">Disulfide bond</keyword>
<evidence type="ECO:0000313" key="5">
    <source>
        <dbReference type="Proteomes" id="UP001620645"/>
    </source>
</evidence>
<feature type="region of interest" description="Disordered" evidence="2">
    <location>
        <begin position="417"/>
        <end position="527"/>
    </location>
</feature>
<organism evidence="4 5">
    <name type="scientific">Heterodera schachtii</name>
    <name type="common">Sugarbeet cyst nematode worm</name>
    <name type="synonym">Tylenchus schachtii</name>
    <dbReference type="NCBI Taxonomy" id="97005"/>
    <lineage>
        <taxon>Eukaryota</taxon>
        <taxon>Metazoa</taxon>
        <taxon>Ecdysozoa</taxon>
        <taxon>Nematoda</taxon>
        <taxon>Chromadorea</taxon>
        <taxon>Rhabditida</taxon>
        <taxon>Tylenchina</taxon>
        <taxon>Tylenchomorpha</taxon>
        <taxon>Tylenchoidea</taxon>
        <taxon>Heteroderidae</taxon>
        <taxon>Heteroderinae</taxon>
        <taxon>Heterodera</taxon>
    </lineage>
</organism>
<feature type="compositionally biased region" description="Low complexity" evidence="2">
    <location>
        <begin position="478"/>
        <end position="498"/>
    </location>
</feature>
<feature type="compositionally biased region" description="Basic and acidic residues" evidence="2">
    <location>
        <begin position="214"/>
        <end position="223"/>
    </location>
</feature>
<evidence type="ECO:0000313" key="4">
    <source>
        <dbReference type="EMBL" id="KAL3088115.1"/>
    </source>
</evidence>
<reference evidence="4 5" key="1">
    <citation type="submission" date="2024-10" db="EMBL/GenBank/DDBJ databases">
        <authorList>
            <person name="Kim D."/>
        </authorList>
    </citation>
    <scope>NUCLEOTIDE SEQUENCE [LARGE SCALE GENOMIC DNA]</scope>
    <source>
        <strain evidence="4">Taebaek</strain>
    </source>
</reference>
<feature type="domain" description="ShKT" evidence="3">
    <location>
        <begin position="630"/>
        <end position="664"/>
    </location>
</feature>
<dbReference type="Proteomes" id="UP001620645">
    <property type="component" value="Unassembled WGS sequence"/>
</dbReference>
<feature type="compositionally biased region" description="Acidic residues" evidence="2">
    <location>
        <begin position="734"/>
        <end position="744"/>
    </location>
</feature>
<feature type="compositionally biased region" description="Acidic residues" evidence="2">
    <location>
        <begin position="342"/>
        <end position="353"/>
    </location>
</feature>
<feature type="compositionally biased region" description="Low complexity" evidence="2">
    <location>
        <begin position="417"/>
        <end position="442"/>
    </location>
</feature>
<feature type="compositionally biased region" description="Acidic residues" evidence="2">
    <location>
        <begin position="587"/>
        <end position="602"/>
    </location>
</feature>
<dbReference type="AlphaFoldDB" id="A0ABD2JC18"/>
<comment type="caution">
    <text evidence="1">Lacks conserved residue(s) required for the propagation of feature annotation.</text>
</comment>
<gene>
    <name evidence="4" type="ORF">niasHS_009401</name>
</gene>
<proteinExistence type="predicted"/>
<feature type="region of interest" description="Disordered" evidence="2">
    <location>
        <begin position="180"/>
        <end position="274"/>
    </location>
</feature>